<dbReference type="Gene3D" id="1.10.260.40">
    <property type="entry name" value="lambda repressor-like DNA-binding domains"/>
    <property type="match status" value="1"/>
</dbReference>
<dbReference type="SUPFAM" id="SSF47413">
    <property type="entry name" value="lambda repressor-like DNA-binding domains"/>
    <property type="match status" value="1"/>
</dbReference>
<name>A0ABD7CG15_CLOBO</name>
<dbReference type="PROSITE" id="PS50943">
    <property type="entry name" value="HTH_CROC1"/>
    <property type="match status" value="1"/>
</dbReference>
<evidence type="ECO:0000256" key="1">
    <source>
        <dbReference type="ARBA" id="ARBA00023125"/>
    </source>
</evidence>
<dbReference type="InterPro" id="IPR001387">
    <property type="entry name" value="Cro/C1-type_HTH"/>
</dbReference>
<dbReference type="EMBL" id="CP069280">
    <property type="protein sequence ID" value="QRI52190.1"/>
    <property type="molecule type" value="Genomic_DNA"/>
</dbReference>
<keyword evidence="1" id="KW-0238">DNA-binding</keyword>
<proteinExistence type="predicted"/>
<gene>
    <name evidence="3" type="ORF">JQS73_12150</name>
</gene>
<evidence type="ECO:0000259" key="2">
    <source>
        <dbReference type="PROSITE" id="PS50943"/>
    </source>
</evidence>
<sequence>MVTFGERLRNARNLKGITLDKMAEDLQTTKATLSRYENNLREPKADFVKKIAEYLNINIDYLLGSSDNVVFDKNKYIKNTTSATMKLLKKLIDDGTIKRSEDVTNVQLNQLLDMLKKDVEELLKDEYKK</sequence>
<dbReference type="Proteomes" id="UP000663464">
    <property type="component" value="Chromosome"/>
</dbReference>
<evidence type="ECO:0000313" key="3">
    <source>
        <dbReference type="EMBL" id="QRI52190.1"/>
    </source>
</evidence>
<dbReference type="InterPro" id="IPR010982">
    <property type="entry name" value="Lambda_DNA-bd_dom_sf"/>
</dbReference>
<evidence type="ECO:0000313" key="4">
    <source>
        <dbReference type="Proteomes" id="UP000663464"/>
    </source>
</evidence>
<dbReference type="RefSeq" id="WP_052117236.1">
    <property type="nucleotide sequence ID" value="NZ_CP069280.1"/>
</dbReference>
<protein>
    <submittedName>
        <fullName evidence="3">Helix-turn-helix transcriptional regulator</fullName>
    </submittedName>
</protein>
<feature type="domain" description="HTH cro/C1-type" evidence="2">
    <location>
        <begin position="8"/>
        <end position="62"/>
    </location>
</feature>
<dbReference type="CDD" id="cd00093">
    <property type="entry name" value="HTH_XRE"/>
    <property type="match status" value="1"/>
</dbReference>
<dbReference type="GO" id="GO:0003677">
    <property type="term" value="F:DNA binding"/>
    <property type="evidence" value="ECO:0007669"/>
    <property type="project" value="UniProtKB-KW"/>
</dbReference>
<organism evidence="3 4">
    <name type="scientific">Clostridium botulinum</name>
    <dbReference type="NCBI Taxonomy" id="1491"/>
    <lineage>
        <taxon>Bacteria</taxon>
        <taxon>Bacillati</taxon>
        <taxon>Bacillota</taxon>
        <taxon>Clostridia</taxon>
        <taxon>Eubacteriales</taxon>
        <taxon>Clostridiaceae</taxon>
        <taxon>Clostridium</taxon>
    </lineage>
</organism>
<dbReference type="PANTHER" id="PTHR46558">
    <property type="entry name" value="TRACRIPTIONAL REGULATORY PROTEIN-RELATED-RELATED"/>
    <property type="match status" value="1"/>
</dbReference>
<reference evidence="3 4" key="1">
    <citation type="journal article" date="2014" name="J. Infect. Dis.">
        <title>Molecular characterization of a novel botulinum neurotoxin type H gene.</title>
        <authorList>
            <person name="Dover N."/>
            <person name="Barash J.R."/>
            <person name="Hill K.K."/>
            <person name="Xie G."/>
            <person name="Arnon S.S."/>
        </authorList>
    </citation>
    <scope>NUCLEOTIDE SEQUENCE [LARGE SCALE GENOMIC DNA]</scope>
    <source>
        <strain evidence="3 4">IBCA10-7060</strain>
    </source>
</reference>
<dbReference type="Pfam" id="PF12844">
    <property type="entry name" value="HTH_19"/>
    <property type="match status" value="1"/>
</dbReference>
<dbReference type="AlphaFoldDB" id="A0ABD7CG15"/>
<dbReference type="SMART" id="SM00530">
    <property type="entry name" value="HTH_XRE"/>
    <property type="match status" value="1"/>
</dbReference>
<accession>A0ABD7CG15</accession>
<dbReference type="PANTHER" id="PTHR46558:SF11">
    <property type="entry name" value="HTH-TYPE TRANSCRIPTIONAL REGULATOR XRE"/>
    <property type="match status" value="1"/>
</dbReference>